<evidence type="ECO:0000256" key="4">
    <source>
        <dbReference type="ARBA" id="ARBA00004656"/>
    </source>
</evidence>
<evidence type="ECO:0000256" key="2">
    <source>
        <dbReference type="ARBA" id="ARBA00004554"/>
    </source>
</evidence>
<evidence type="ECO:0000256" key="1">
    <source>
        <dbReference type="ARBA" id="ARBA00004432"/>
    </source>
</evidence>
<evidence type="ECO:0000256" key="16">
    <source>
        <dbReference type="ARBA" id="ARBA00050554"/>
    </source>
</evidence>
<comment type="catalytic activity">
    <reaction evidence="18">
        <text>N-acetyl-L-aspartyl-L-glutamate(out) = N-acetyl-L-aspartyl-L-glutamate(in)</text>
        <dbReference type="Rhea" id="RHEA:72599"/>
        <dbReference type="ChEBI" id="CHEBI:76931"/>
    </reaction>
    <physiologicalReaction direction="left-to-right" evidence="18">
        <dbReference type="Rhea" id="RHEA:72600"/>
    </physiologicalReaction>
</comment>
<keyword evidence="7 26" id="KW-0812">Transmembrane</keyword>
<comment type="function">
    <text evidence="21">Receptor for CM101, a polysaccharide produced by group B Streptococcus with antipathoangiogenic properties.</text>
</comment>
<dbReference type="InterPro" id="IPR011701">
    <property type="entry name" value="MFS"/>
</dbReference>
<keyword evidence="13" id="KW-0458">Lysosome</keyword>
<evidence type="ECO:0000256" key="3">
    <source>
        <dbReference type="ARBA" id="ARBA00004638"/>
    </source>
</evidence>
<evidence type="ECO:0000256" key="22">
    <source>
        <dbReference type="ARBA" id="ARBA00069713"/>
    </source>
</evidence>
<dbReference type="Gene3D" id="1.20.1250.20">
    <property type="entry name" value="MFS general substrate transporter like domains"/>
    <property type="match status" value="2"/>
</dbReference>
<organism evidence="27 28">
    <name type="scientific">Bemisia tabaci</name>
    <name type="common">Sweetpotato whitefly</name>
    <name type="synonym">Aleurodes tabaci</name>
    <dbReference type="NCBI Taxonomy" id="7038"/>
    <lineage>
        <taxon>Eukaryota</taxon>
        <taxon>Metazoa</taxon>
        <taxon>Ecdysozoa</taxon>
        <taxon>Arthropoda</taxon>
        <taxon>Hexapoda</taxon>
        <taxon>Insecta</taxon>
        <taxon>Pterygota</taxon>
        <taxon>Neoptera</taxon>
        <taxon>Paraneoptera</taxon>
        <taxon>Hemiptera</taxon>
        <taxon>Sternorrhyncha</taxon>
        <taxon>Aleyrodoidea</taxon>
        <taxon>Aleyrodidae</taxon>
        <taxon>Aleyrodinae</taxon>
        <taxon>Bemisia</taxon>
    </lineage>
</organism>
<keyword evidence="28" id="KW-1185">Reference proteome</keyword>
<evidence type="ECO:0000256" key="8">
    <source>
        <dbReference type="ARBA" id="ARBA00022847"/>
    </source>
</evidence>
<comment type="catalytic activity">
    <reaction evidence="17">
        <text>N-acetylneuraminate(in) + H(+)(in) = N-acetylneuraminate(out) + H(+)(out)</text>
        <dbReference type="Rhea" id="RHEA:28987"/>
        <dbReference type="ChEBI" id="CHEBI:15378"/>
        <dbReference type="ChEBI" id="CHEBI:35418"/>
    </reaction>
    <physiologicalReaction direction="right-to-left" evidence="17">
        <dbReference type="Rhea" id="RHEA:28989"/>
    </physiologicalReaction>
</comment>
<evidence type="ECO:0000256" key="5">
    <source>
        <dbReference type="ARBA" id="ARBA00022448"/>
    </source>
</evidence>
<protein>
    <recommendedName>
        <fullName evidence="22">Sialin</fullName>
    </recommendedName>
    <alternativeName>
        <fullName evidence="25">H(+)/nitrate cotransporter</fullName>
    </alternativeName>
    <alternativeName>
        <fullName evidence="23">H(+)/sialic acid cotransporter</fullName>
    </alternativeName>
    <alternativeName>
        <fullName evidence="24">Vesicular excitatory amino acid transporter</fullName>
    </alternativeName>
</protein>
<sequence length="492" mass="54296">MPALRDMHISPSFGNVPALSQTYTGCCPRRYVVAFLSFLGFANIYTLRANLSVAIIAMTNNHTRIVGNKTVVSPPEFNWNIETQGIVLSSFFWGYIATQLPGGYIAVKFGGKRLLGTGVAVTALLTIFTPYFVRKNFYFLIAARIIEGIFEGVSYPATHGLWSRWAPPAERSRLVSISFSGSYFGTVIVMPLSGFLSEYFDWPSIFYTFGIAALIWCLIWFAWVFETPSEDLFISDLELNYIQDSIGNQGHRAGSMPWKKILTSAPVWAIVAAHYTENWGFYTMLTELPSYMEDRFSFSLKSATILEALPYLVAGTIVQIGGFVADWLRGTGLMTTTTVRKSFIVWGFLGQACFLTSAAHSDNPISFIARISCGVACAKIAWTGIGVNHLDIAPPYAGVLMGISNTIGTLAGIITPSLSGYLVHSDHSIMGWRKVFYISAGTHVVGAVIYYCLGSGKIQPWALEEPCIEDVDEEDAYVNNDESTHLVQTEIR</sequence>
<keyword evidence="12" id="KW-0325">Glycoprotein</keyword>
<comment type="catalytic activity">
    <reaction evidence="15">
        <text>2 nitrate(out) + H(+)(out) = 2 nitrate(in) + H(+)(in)</text>
        <dbReference type="Rhea" id="RHEA:71539"/>
        <dbReference type="ChEBI" id="CHEBI:15378"/>
        <dbReference type="ChEBI" id="CHEBI:17632"/>
    </reaction>
    <physiologicalReaction direction="left-to-right" evidence="15">
        <dbReference type="Rhea" id="RHEA:71540"/>
    </physiologicalReaction>
</comment>
<evidence type="ECO:0000256" key="17">
    <source>
        <dbReference type="ARBA" id="ARBA00050625"/>
    </source>
</evidence>
<reference evidence="27" key="1">
    <citation type="submission" date="2021-12" db="EMBL/GenBank/DDBJ databases">
        <authorList>
            <person name="King R."/>
        </authorList>
    </citation>
    <scope>NUCLEOTIDE SEQUENCE</scope>
</reference>
<dbReference type="CDD" id="cd17318">
    <property type="entry name" value="MFS_SLC17"/>
    <property type="match status" value="1"/>
</dbReference>
<dbReference type="KEGG" id="btab:109030618"/>
<dbReference type="GO" id="GO:0015293">
    <property type="term" value="F:symporter activity"/>
    <property type="evidence" value="ECO:0007669"/>
    <property type="project" value="UniProtKB-KW"/>
</dbReference>
<name>A0A9P0G4U3_BEMTA</name>
<evidence type="ECO:0000256" key="23">
    <source>
        <dbReference type="ARBA" id="ARBA00080244"/>
    </source>
</evidence>
<dbReference type="Pfam" id="PF07690">
    <property type="entry name" value="MFS_1"/>
    <property type="match status" value="2"/>
</dbReference>
<evidence type="ECO:0000313" key="28">
    <source>
        <dbReference type="Proteomes" id="UP001152759"/>
    </source>
</evidence>
<comment type="subcellular location">
    <subcellularLocation>
        <location evidence="2">Basolateral cell membrane</location>
        <topology evidence="2">Multi-pass membrane protein</topology>
    </subcellularLocation>
    <subcellularLocation>
        <location evidence="3">Cytoplasmic vesicle</location>
        <location evidence="3">Secretory vesicle membrane</location>
        <topology evidence="3">Multi-pass membrane protein</topology>
    </subcellularLocation>
    <subcellularLocation>
        <location evidence="1">Cytoplasmic vesicle</location>
        <location evidence="1">Secretory vesicle</location>
        <location evidence="1">Synaptic vesicle membrane</location>
    </subcellularLocation>
    <subcellularLocation>
        <location evidence="4">Lysosome membrane</location>
    </subcellularLocation>
</comment>
<dbReference type="FunFam" id="1.20.1250.20:FF:000003">
    <property type="entry name" value="Solute carrier family 17 member 3"/>
    <property type="match status" value="1"/>
</dbReference>
<comment type="catalytic activity">
    <reaction evidence="19">
        <text>L-glutamate(out) = L-glutamate(in)</text>
        <dbReference type="Rhea" id="RHEA:66336"/>
        <dbReference type="ChEBI" id="CHEBI:29985"/>
    </reaction>
    <physiologicalReaction direction="left-to-right" evidence="19">
        <dbReference type="Rhea" id="RHEA:66337"/>
    </physiologicalReaction>
</comment>
<feature type="transmembrane region" description="Helical" evidence="26">
    <location>
        <begin position="205"/>
        <end position="225"/>
    </location>
</feature>
<evidence type="ECO:0000256" key="24">
    <source>
        <dbReference type="ARBA" id="ARBA00081195"/>
    </source>
</evidence>
<feature type="transmembrane region" description="Helical" evidence="26">
    <location>
        <begin position="435"/>
        <end position="453"/>
    </location>
</feature>
<evidence type="ECO:0000256" key="20">
    <source>
        <dbReference type="ARBA" id="ARBA00051612"/>
    </source>
</evidence>
<feature type="transmembrane region" description="Helical" evidence="26">
    <location>
        <begin position="114"/>
        <end position="133"/>
    </location>
</feature>
<dbReference type="InterPro" id="IPR036259">
    <property type="entry name" value="MFS_trans_sf"/>
</dbReference>
<evidence type="ECO:0000256" key="11">
    <source>
        <dbReference type="ARBA" id="ARBA00023136"/>
    </source>
</evidence>
<keyword evidence="9 26" id="KW-1133">Transmembrane helix</keyword>
<evidence type="ECO:0000256" key="6">
    <source>
        <dbReference type="ARBA" id="ARBA00022475"/>
    </source>
</evidence>
<comment type="catalytic activity">
    <reaction evidence="16">
        <text>L-aspartate(out) = L-aspartate(in)</text>
        <dbReference type="Rhea" id="RHEA:66332"/>
        <dbReference type="ChEBI" id="CHEBI:29991"/>
    </reaction>
    <physiologicalReaction direction="left-to-right" evidence="16">
        <dbReference type="Rhea" id="RHEA:66333"/>
    </physiologicalReaction>
</comment>
<dbReference type="GO" id="GO:0030672">
    <property type="term" value="C:synaptic vesicle membrane"/>
    <property type="evidence" value="ECO:0007669"/>
    <property type="project" value="UniProtKB-SubCell"/>
</dbReference>
<dbReference type="AlphaFoldDB" id="A0A9P0G4U3"/>
<feature type="transmembrane region" description="Helical" evidence="26">
    <location>
        <begin position="86"/>
        <end position="107"/>
    </location>
</feature>
<evidence type="ECO:0000256" key="9">
    <source>
        <dbReference type="ARBA" id="ARBA00022989"/>
    </source>
</evidence>
<feature type="transmembrane region" description="Helical" evidence="26">
    <location>
        <begin position="343"/>
        <end position="361"/>
    </location>
</feature>
<gene>
    <name evidence="27" type="ORF">BEMITA_LOCUS6347</name>
</gene>
<keyword evidence="11 26" id="KW-0472">Membrane</keyword>
<evidence type="ECO:0000256" key="7">
    <source>
        <dbReference type="ARBA" id="ARBA00022692"/>
    </source>
</evidence>
<feature type="transmembrane region" description="Helical" evidence="26">
    <location>
        <begin position="31"/>
        <end position="58"/>
    </location>
</feature>
<dbReference type="EMBL" id="OU963864">
    <property type="protein sequence ID" value="CAH0769333.1"/>
    <property type="molecule type" value="Genomic_DNA"/>
</dbReference>
<dbReference type="GO" id="GO:0016323">
    <property type="term" value="C:basolateral plasma membrane"/>
    <property type="evidence" value="ECO:0007669"/>
    <property type="project" value="UniProtKB-SubCell"/>
</dbReference>
<keyword evidence="5" id="KW-0813">Transport</keyword>
<feature type="transmembrane region" description="Helical" evidence="26">
    <location>
        <begin position="174"/>
        <end position="193"/>
    </location>
</feature>
<evidence type="ECO:0000256" key="18">
    <source>
        <dbReference type="ARBA" id="ARBA00051403"/>
    </source>
</evidence>
<dbReference type="GO" id="GO:0046942">
    <property type="term" value="P:carboxylic acid transport"/>
    <property type="evidence" value="ECO:0007669"/>
    <property type="project" value="UniProtKB-ARBA"/>
</dbReference>
<keyword evidence="8" id="KW-0769">Symport</keyword>
<evidence type="ECO:0000256" key="15">
    <source>
        <dbReference type="ARBA" id="ARBA00050101"/>
    </source>
</evidence>
<feature type="transmembrane region" description="Helical" evidence="26">
    <location>
        <begin position="399"/>
        <end position="423"/>
    </location>
</feature>
<evidence type="ECO:0000256" key="19">
    <source>
        <dbReference type="ARBA" id="ARBA00051447"/>
    </source>
</evidence>
<comment type="catalytic activity">
    <reaction evidence="20">
        <text>D-glucuronate(out) + H(+)(out) = D-glucuronate(in) + H(+)(in)</text>
        <dbReference type="Rhea" id="RHEA:72591"/>
        <dbReference type="ChEBI" id="CHEBI:15378"/>
        <dbReference type="ChEBI" id="CHEBI:58720"/>
    </reaction>
    <physiologicalReaction direction="left-to-right" evidence="20">
        <dbReference type="Rhea" id="RHEA:72592"/>
    </physiologicalReaction>
</comment>
<dbReference type="GO" id="GO:0006820">
    <property type="term" value="P:monoatomic anion transport"/>
    <property type="evidence" value="ECO:0007669"/>
    <property type="project" value="TreeGrafter"/>
</dbReference>
<evidence type="ECO:0000256" key="14">
    <source>
        <dbReference type="ARBA" id="ARBA00023329"/>
    </source>
</evidence>
<evidence type="ECO:0000313" key="27">
    <source>
        <dbReference type="EMBL" id="CAH0769333.1"/>
    </source>
</evidence>
<keyword evidence="10" id="KW-0770">Synapse</keyword>
<evidence type="ECO:0000256" key="21">
    <source>
        <dbReference type="ARBA" id="ARBA00056891"/>
    </source>
</evidence>
<keyword evidence="6" id="KW-1003">Cell membrane</keyword>
<dbReference type="SUPFAM" id="SSF103473">
    <property type="entry name" value="MFS general substrate transporter"/>
    <property type="match status" value="1"/>
</dbReference>
<dbReference type="GO" id="GO:0005765">
    <property type="term" value="C:lysosomal membrane"/>
    <property type="evidence" value="ECO:0007669"/>
    <property type="project" value="UniProtKB-SubCell"/>
</dbReference>
<evidence type="ECO:0000256" key="12">
    <source>
        <dbReference type="ARBA" id="ARBA00023180"/>
    </source>
</evidence>
<dbReference type="PANTHER" id="PTHR11662:SF455">
    <property type="entry name" value="GH23975P"/>
    <property type="match status" value="1"/>
</dbReference>
<dbReference type="Proteomes" id="UP001152759">
    <property type="component" value="Chromosome 3"/>
</dbReference>
<accession>A0A9P0G4U3</accession>
<evidence type="ECO:0000256" key="10">
    <source>
        <dbReference type="ARBA" id="ARBA00023018"/>
    </source>
</evidence>
<evidence type="ECO:0000256" key="25">
    <source>
        <dbReference type="ARBA" id="ARBA00081925"/>
    </source>
</evidence>
<keyword evidence="14" id="KW-0968">Cytoplasmic vesicle</keyword>
<evidence type="ECO:0000256" key="13">
    <source>
        <dbReference type="ARBA" id="ARBA00023228"/>
    </source>
</evidence>
<dbReference type="FunFam" id="1.20.1250.20:FF:000067">
    <property type="entry name" value="sialin isoform X2"/>
    <property type="match status" value="1"/>
</dbReference>
<evidence type="ECO:0000256" key="26">
    <source>
        <dbReference type="SAM" id="Phobius"/>
    </source>
</evidence>
<proteinExistence type="predicted"/>
<dbReference type="PANTHER" id="PTHR11662">
    <property type="entry name" value="SOLUTE CARRIER FAMILY 17"/>
    <property type="match status" value="1"/>
</dbReference>
<dbReference type="InterPro" id="IPR050382">
    <property type="entry name" value="MFS_Na/Anion_cotransporter"/>
</dbReference>